<proteinExistence type="predicted"/>
<protein>
    <submittedName>
        <fullName evidence="2">Uncharacterized protein</fullName>
    </submittedName>
</protein>
<keyword evidence="1" id="KW-0472">Membrane</keyword>
<evidence type="ECO:0000256" key="1">
    <source>
        <dbReference type="SAM" id="Phobius"/>
    </source>
</evidence>
<feature type="transmembrane region" description="Helical" evidence="1">
    <location>
        <begin position="6"/>
        <end position="28"/>
    </location>
</feature>
<organism evidence="2 3">
    <name type="scientific">Paenibacillus cellulosilyticus</name>
    <dbReference type="NCBI Taxonomy" id="375489"/>
    <lineage>
        <taxon>Bacteria</taxon>
        <taxon>Bacillati</taxon>
        <taxon>Bacillota</taxon>
        <taxon>Bacilli</taxon>
        <taxon>Bacillales</taxon>
        <taxon>Paenibacillaceae</taxon>
        <taxon>Paenibacillus</taxon>
    </lineage>
</organism>
<accession>A0A2V2YUT8</accession>
<comment type="caution">
    <text evidence="2">The sequence shown here is derived from an EMBL/GenBank/DDBJ whole genome shotgun (WGS) entry which is preliminary data.</text>
</comment>
<gene>
    <name evidence="2" type="ORF">DFQ01_10689</name>
</gene>
<dbReference type="Proteomes" id="UP000246635">
    <property type="component" value="Unassembled WGS sequence"/>
</dbReference>
<evidence type="ECO:0000313" key="3">
    <source>
        <dbReference type="Proteomes" id="UP000246635"/>
    </source>
</evidence>
<sequence length="36" mass="4079">MLDIGVMGLLACTFGLFYGFVHWCGRVVDREGEETR</sequence>
<keyword evidence="1" id="KW-1133">Transmembrane helix</keyword>
<evidence type="ECO:0000313" key="2">
    <source>
        <dbReference type="EMBL" id="PWW04806.1"/>
    </source>
</evidence>
<name>A0A2V2YUT8_9BACL</name>
<dbReference type="EMBL" id="QGTQ01000006">
    <property type="protein sequence ID" value="PWW04806.1"/>
    <property type="molecule type" value="Genomic_DNA"/>
</dbReference>
<keyword evidence="1" id="KW-0812">Transmembrane</keyword>
<reference evidence="2 3" key="1">
    <citation type="submission" date="2018-05" db="EMBL/GenBank/DDBJ databases">
        <title>Genomic Encyclopedia of Type Strains, Phase III (KMG-III): the genomes of soil and plant-associated and newly described type strains.</title>
        <authorList>
            <person name="Whitman W."/>
        </authorList>
    </citation>
    <scope>NUCLEOTIDE SEQUENCE [LARGE SCALE GENOMIC DNA]</scope>
    <source>
        <strain evidence="2 3">CECT 5696</strain>
    </source>
</reference>
<keyword evidence="3" id="KW-1185">Reference proteome</keyword>
<dbReference type="AlphaFoldDB" id="A0A2V2YUT8"/>